<feature type="compositionally biased region" description="Polar residues" evidence="1">
    <location>
        <begin position="212"/>
        <end position="221"/>
    </location>
</feature>
<feature type="compositionally biased region" description="Low complexity" evidence="1">
    <location>
        <begin position="354"/>
        <end position="365"/>
    </location>
</feature>
<comment type="caution">
    <text evidence="2">The sequence shown here is derived from an EMBL/GenBank/DDBJ whole genome shotgun (WGS) entry which is preliminary data.</text>
</comment>
<evidence type="ECO:0000313" key="2">
    <source>
        <dbReference type="EMBL" id="KAJ3473014.1"/>
    </source>
</evidence>
<sequence>MRAPDANAEPIDPRHQAMLKIGDNAYPVDLTNDPQARSGSSMNGRPGTGGGGGGGGGGASGNGVGHRVGHQDDPLAQQMEQLRNGASSVNSMRKNTLPGGSSSSNGPSMTGDNLSPPPGSRGGGAPNRDYRRSAEFVVGGLPPGVVLPPSSRPTSPSPSAPTANFMKPPSQIQTQGMDMGIGDVQNVVADYQQSFPGERKSVSRPGSRASVYGQSQQSQIGSAMGRPVSSEGNGFVGQRSTSPQPYPVQGMQPPQPQPSPVNRRNSYRVGPGGGGPPLVSTPSTTSNVSNAGPGSTISPSSVSSISSVTGRSNSISVPQIPAHQQRPTSPSNSVGIALSADGGVALDVMRDRYQQQQVQQVQSQGQGQGQLGYRGPIPGQQQQPTQQQVSQMGGQGQGQGQGRSTSYNIPPQTQPPYGAPPPAPSGFPPSYPQQSGPSPVNYAAQPPPQQQPPQQQQQQQQQQQAQGRPPYSQQPPQQQWNQQPSQGGYDYTQPPQGGPAPPPQGGMVQRNPSMNQGL</sequence>
<feature type="compositionally biased region" description="Polar residues" evidence="1">
    <location>
        <begin position="32"/>
        <end position="43"/>
    </location>
</feature>
<feature type="compositionally biased region" description="Low complexity" evidence="1">
    <location>
        <begin position="98"/>
        <end position="108"/>
    </location>
</feature>
<feature type="compositionally biased region" description="Polar residues" evidence="1">
    <location>
        <begin position="78"/>
        <end position="94"/>
    </location>
</feature>
<organism evidence="2 3">
    <name type="scientific">Meripilus lineatus</name>
    <dbReference type="NCBI Taxonomy" id="2056292"/>
    <lineage>
        <taxon>Eukaryota</taxon>
        <taxon>Fungi</taxon>
        <taxon>Dikarya</taxon>
        <taxon>Basidiomycota</taxon>
        <taxon>Agaricomycotina</taxon>
        <taxon>Agaricomycetes</taxon>
        <taxon>Polyporales</taxon>
        <taxon>Meripilaceae</taxon>
        <taxon>Meripilus</taxon>
    </lineage>
</organism>
<dbReference type="EMBL" id="JANAWD010001614">
    <property type="protein sequence ID" value="KAJ3473014.1"/>
    <property type="molecule type" value="Genomic_DNA"/>
</dbReference>
<feature type="region of interest" description="Disordered" evidence="1">
    <location>
        <begin position="190"/>
        <end position="518"/>
    </location>
</feature>
<feature type="compositionally biased region" description="Pro residues" evidence="1">
    <location>
        <begin position="412"/>
        <end position="431"/>
    </location>
</feature>
<dbReference type="Proteomes" id="UP001212997">
    <property type="component" value="Unassembled WGS sequence"/>
</dbReference>
<proteinExistence type="predicted"/>
<gene>
    <name evidence="2" type="ORF">NLI96_g13166</name>
</gene>
<keyword evidence="3" id="KW-1185">Reference proteome</keyword>
<name>A0AAD5UNI3_9APHY</name>
<dbReference type="AlphaFoldDB" id="A0AAD5UNI3"/>
<feature type="compositionally biased region" description="Low complexity" evidence="1">
    <location>
        <begin position="375"/>
        <end position="392"/>
    </location>
</feature>
<accession>A0AAD5UNI3</accession>
<protein>
    <submittedName>
        <fullName evidence="2">Uncharacterized protein</fullName>
    </submittedName>
</protein>
<evidence type="ECO:0000313" key="3">
    <source>
        <dbReference type="Proteomes" id="UP001212997"/>
    </source>
</evidence>
<feature type="compositionally biased region" description="Low complexity" evidence="1">
    <location>
        <begin position="137"/>
        <end position="154"/>
    </location>
</feature>
<feature type="region of interest" description="Disordered" evidence="1">
    <location>
        <begin position="1"/>
        <end position="177"/>
    </location>
</feature>
<feature type="compositionally biased region" description="Gly residues" evidence="1">
    <location>
        <begin position="46"/>
        <end position="66"/>
    </location>
</feature>
<feature type="compositionally biased region" description="Low complexity" evidence="1">
    <location>
        <begin position="452"/>
        <end position="486"/>
    </location>
</feature>
<reference evidence="2" key="1">
    <citation type="submission" date="2022-07" db="EMBL/GenBank/DDBJ databases">
        <title>Genome Sequence of Physisporinus lineatus.</title>
        <authorList>
            <person name="Buettner E."/>
        </authorList>
    </citation>
    <scope>NUCLEOTIDE SEQUENCE</scope>
    <source>
        <strain evidence="2">VT162</strain>
    </source>
</reference>
<feature type="compositionally biased region" description="Polar residues" evidence="1">
    <location>
        <begin position="325"/>
        <end position="334"/>
    </location>
</feature>
<evidence type="ECO:0000256" key="1">
    <source>
        <dbReference type="SAM" id="MobiDB-lite"/>
    </source>
</evidence>
<feature type="compositionally biased region" description="Low complexity" evidence="1">
    <location>
        <begin position="277"/>
        <end position="317"/>
    </location>
</feature>